<proteinExistence type="inferred from homology"/>
<dbReference type="EMBL" id="JADOTZ010000001">
    <property type="protein sequence ID" value="MBG6083798.1"/>
    <property type="molecule type" value="Genomic_DNA"/>
</dbReference>
<dbReference type="RefSeq" id="WP_196835195.1">
    <property type="nucleotide sequence ID" value="NZ_JADOTZ010000001.1"/>
</dbReference>
<organism evidence="6 7">
    <name type="scientific">Zhihengliuella flava</name>
    <dbReference type="NCBI Taxonomy" id="1285193"/>
    <lineage>
        <taxon>Bacteria</taxon>
        <taxon>Bacillati</taxon>
        <taxon>Actinomycetota</taxon>
        <taxon>Actinomycetes</taxon>
        <taxon>Micrococcales</taxon>
        <taxon>Micrococcaceae</taxon>
        <taxon>Zhihengliuella</taxon>
    </lineage>
</organism>
<comment type="similarity">
    <text evidence="1">Belongs to the methyltransferase superfamily.</text>
</comment>
<dbReference type="InterPro" id="IPR013216">
    <property type="entry name" value="Methyltransf_11"/>
</dbReference>
<keyword evidence="2 6" id="KW-0489">Methyltransferase</keyword>
<dbReference type="Proteomes" id="UP000625033">
    <property type="component" value="Unassembled WGS sequence"/>
</dbReference>
<accession>A0A931DBF8</accession>
<dbReference type="GO" id="GO:0032259">
    <property type="term" value="P:methylation"/>
    <property type="evidence" value="ECO:0007669"/>
    <property type="project" value="UniProtKB-KW"/>
</dbReference>
<name>A0A931DBF8_9MICC</name>
<dbReference type="Pfam" id="PF08241">
    <property type="entry name" value="Methyltransf_11"/>
    <property type="match status" value="1"/>
</dbReference>
<evidence type="ECO:0000256" key="4">
    <source>
        <dbReference type="SAM" id="MobiDB-lite"/>
    </source>
</evidence>
<evidence type="ECO:0000259" key="5">
    <source>
        <dbReference type="Pfam" id="PF08241"/>
    </source>
</evidence>
<dbReference type="InterPro" id="IPR029063">
    <property type="entry name" value="SAM-dependent_MTases_sf"/>
</dbReference>
<dbReference type="CDD" id="cd02440">
    <property type="entry name" value="AdoMet_MTases"/>
    <property type="match status" value="1"/>
</dbReference>
<evidence type="ECO:0000313" key="7">
    <source>
        <dbReference type="Proteomes" id="UP000625033"/>
    </source>
</evidence>
<reference evidence="6" key="1">
    <citation type="submission" date="2020-11" db="EMBL/GenBank/DDBJ databases">
        <title>Sequencing the genomes of 1000 actinobacteria strains.</title>
        <authorList>
            <person name="Klenk H.-P."/>
        </authorList>
    </citation>
    <scope>NUCLEOTIDE SEQUENCE</scope>
    <source>
        <strain evidence="6">DSM 26152</strain>
    </source>
</reference>
<dbReference type="SUPFAM" id="SSF53335">
    <property type="entry name" value="S-adenosyl-L-methionine-dependent methyltransferases"/>
    <property type="match status" value="1"/>
</dbReference>
<feature type="region of interest" description="Disordered" evidence="4">
    <location>
        <begin position="1"/>
        <end position="20"/>
    </location>
</feature>
<sequence length="275" mass="29729">MTTHRPRPNLPSKAPKARREHGGAFAVGGEQYDAVRPGYPAAAVDFLLGASGSPAAARGLRVVETGAGTGLLTKDLVSRGAHVSAVDPSADMLDALRRKLPAVPAVQATAEATGLPAASCDVVLCAQAWHWVDPVAATAEARRLLRPAANRGAAALGLVWNQLDVTVPWVHRLARIMHAGDVHRPEFEPVKGEGFGPWSRHEEHWGQEVTPEFLIELARSRAYYLRAAESTRATVEKNLRWYLYEHLEYDAGAGLTLPYFTHAWRAELTGRGASA</sequence>
<dbReference type="GO" id="GO:0008757">
    <property type="term" value="F:S-adenosylmethionine-dependent methyltransferase activity"/>
    <property type="evidence" value="ECO:0007669"/>
    <property type="project" value="InterPro"/>
</dbReference>
<keyword evidence="7" id="KW-1185">Reference proteome</keyword>
<dbReference type="PANTHER" id="PTHR44942:SF4">
    <property type="entry name" value="METHYLTRANSFERASE TYPE 11 DOMAIN-CONTAINING PROTEIN"/>
    <property type="match status" value="1"/>
</dbReference>
<dbReference type="InterPro" id="IPR051052">
    <property type="entry name" value="Diverse_substrate_MTase"/>
</dbReference>
<feature type="domain" description="Methyltransferase type 11" evidence="5">
    <location>
        <begin position="64"/>
        <end position="147"/>
    </location>
</feature>
<dbReference type="PANTHER" id="PTHR44942">
    <property type="entry name" value="METHYLTRANSF_11 DOMAIN-CONTAINING PROTEIN"/>
    <property type="match status" value="1"/>
</dbReference>
<evidence type="ECO:0000256" key="3">
    <source>
        <dbReference type="ARBA" id="ARBA00022679"/>
    </source>
</evidence>
<keyword evidence="3" id="KW-0808">Transferase</keyword>
<protein>
    <submittedName>
        <fullName evidence="6">SAM-dependent methyltransferase</fullName>
    </submittedName>
</protein>
<gene>
    <name evidence="6" type="ORF">IW252_000565</name>
</gene>
<comment type="caution">
    <text evidence="6">The sequence shown here is derived from an EMBL/GenBank/DDBJ whole genome shotgun (WGS) entry which is preliminary data.</text>
</comment>
<evidence type="ECO:0000256" key="1">
    <source>
        <dbReference type="ARBA" id="ARBA00008361"/>
    </source>
</evidence>
<evidence type="ECO:0000256" key="2">
    <source>
        <dbReference type="ARBA" id="ARBA00022603"/>
    </source>
</evidence>
<dbReference type="Gene3D" id="3.40.50.150">
    <property type="entry name" value="Vaccinia Virus protein VP39"/>
    <property type="match status" value="1"/>
</dbReference>
<evidence type="ECO:0000313" key="6">
    <source>
        <dbReference type="EMBL" id="MBG6083798.1"/>
    </source>
</evidence>
<dbReference type="AlphaFoldDB" id="A0A931DBF8"/>